<accession>A0A6C0JFY2</accession>
<organism evidence="2">
    <name type="scientific">viral metagenome</name>
    <dbReference type="NCBI Taxonomy" id="1070528"/>
    <lineage>
        <taxon>unclassified sequences</taxon>
        <taxon>metagenomes</taxon>
        <taxon>organismal metagenomes</taxon>
    </lineage>
</organism>
<dbReference type="Pfam" id="PF19150">
    <property type="entry name" value="DUF5832"/>
    <property type="match status" value="1"/>
</dbReference>
<feature type="compositionally biased region" description="Low complexity" evidence="1">
    <location>
        <begin position="238"/>
        <end position="251"/>
    </location>
</feature>
<proteinExistence type="predicted"/>
<dbReference type="AlphaFoldDB" id="A0A6C0JFY2"/>
<dbReference type="EMBL" id="MN740401">
    <property type="protein sequence ID" value="QHU04542.1"/>
    <property type="molecule type" value="Genomic_DNA"/>
</dbReference>
<protein>
    <submittedName>
        <fullName evidence="2">Uncharacterized protein</fullName>
    </submittedName>
</protein>
<evidence type="ECO:0000313" key="2">
    <source>
        <dbReference type="EMBL" id="QHU04542.1"/>
    </source>
</evidence>
<reference evidence="2" key="1">
    <citation type="journal article" date="2020" name="Nature">
        <title>Giant virus diversity and host interactions through global metagenomics.</title>
        <authorList>
            <person name="Schulz F."/>
            <person name="Roux S."/>
            <person name="Paez-Espino D."/>
            <person name="Jungbluth S."/>
            <person name="Walsh D.A."/>
            <person name="Denef V.J."/>
            <person name="McMahon K.D."/>
            <person name="Konstantinidis K.T."/>
            <person name="Eloe-Fadrosh E.A."/>
            <person name="Kyrpides N.C."/>
            <person name="Woyke T."/>
        </authorList>
    </citation>
    <scope>NUCLEOTIDE SEQUENCE</scope>
    <source>
        <strain evidence="2">GVMAG-M-3300027708-51</strain>
    </source>
</reference>
<name>A0A6C0JFY2_9ZZZZ</name>
<sequence length="273" mass="32055">MPKDTYTLPNTEDDGTIVDFLDEDPEIPNQRYCIISFLSPEKVIQDKSEFYFREFITWMDYQWKVKGLEHLMAFVSKKYSIKIDDLLKDAEDFVKVRNEEVKSTDVHEEYQVFMLKHEKELQEKYDSAVNFRTNIRGVKVRRAFPSIEETQMFAKVLQRKYPKDNLYIGKVGCWLPWDPSEHLMPEVEYAERELNELMRKYKENEVNKEMFFAEQRDDSIKKQKDENERRRKANAIEAAGGTNAASNAAAAVSTAQLTDLSMPVHPTEGVIRE</sequence>
<dbReference type="InterPro" id="IPR043872">
    <property type="entry name" value="DUF5832"/>
</dbReference>
<feature type="region of interest" description="Disordered" evidence="1">
    <location>
        <begin position="217"/>
        <end position="251"/>
    </location>
</feature>
<feature type="compositionally biased region" description="Basic and acidic residues" evidence="1">
    <location>
        <begin position="217"/>
        <end position="229"/>
    </location>
</feature>
<evidence type="ECO:0000256" key="1">
    <source>
        <dbReference type="SAM" id="MobiDB-lite"/>
    </source>
</evidence>